<keyword evidence="1" id="KW-0472">Membrane</keyword>
<evidence type="ECO:0000256" key="2">
    <source>
        <dbReference type="SAM" id="SignalP"/>
    </source>
</evidence>
<proteinExistence type="predicted"/>
<keyword evidence="1" id="KW-1133">Transmembrane helix</keyword>
<dbReference type="Proteomes" id="UP001317705">
    <property type="component" value="Chromosome"/>
</dbReference>
<evidence type="ECO:0000313" key="3">
    <source>
        <dbReference type="EMBL" id="BDV41836.1"/>
    </source>
</evidence>
<organism evidence="3 4">
    <name type="scientific">Geotalea uraniireducens</name>
    <dbReference type="NCBI Taxonomy" id="351604"/>
    <lineage>
        <taxon>Bacteria</taxon>
        <taxon>Pseudomonadati</taxon>
        <taxon>Thermodesulfobacteriota</taxon>
        <taxon>Desulfuromonadia</taxon>
        <taxon>Geobacterales</taxon>
        <taxon>Geobacteraceae</taxon>
        <taxon>Geotalea</taxon>
    </lineage>
</organism>
<gene>
    <name evidence="3" type="ORF">GURASL_07590</name>
</gene>
<dbReference type="EMBL" id="AP027151">
    <property type="protein sequence ID" value="BDV41836.1"/>
    <property type="molecule type" value="Genomic_DNA"/>
</dbReference>
<keyword evidence="2" id="KW-0732">Signal</keyword>
<evidence type="ECO:0000256" key="1">
    <source>
        <dbReference type="SAM" id="Phobius"/>
    </source>
</evidence>
<evidence type="ECO:0000313" key="4">
    <source>
        <dbReference type="Proteomes" id="UP001317705"/>
    </source>
</evidence>
<name>A0ABM8EHW4_9BACT</name>
<feature type="transmembrane region" description="Helical" evidence="1">
    <location>
        <begin position="31"/>
        <end position="60"/>
    </location>
</feature>
<feature type="signal peptide" evidence="2">
    <location>
        <begin position="1"/>
        <end position="21"/>
    </location>
</feature>
<evidence type="ECO:0008006" key="5">
    <source>
        <dbReference type="Google" id="ProtNLM"/>
    </source>
</evidence>
<keyword evidence="1" id="KW-0812">Transmembrane</keyword>
<feature type="chain" id="PRO_5046968559" description="Holin" evidence="2">
    <location>
        <begin position="22"/>
        <end position="79"/>
    </location>
</feature>
<dbReference type="RefSeq" id="WP_282001913.1">
    <property type="nucleotide sequence ID" value="NZ_AP027151.1"/>
</dbReference>
<reference evidence="3 4" key="1">
    <citation type="submission" date="2022-12" db="EMBL/GenBank/DDBJ databases">
        <title>Polyphasic characterization of Geotalea uranireducens NIT-SL11 newly isolated from a complex of sewage sludge and microbially reduced graphene oxide.</title>
        <authorList>
            <person name="Xie L."/>
            <person name="Yoshida N."/>
            <person name="Meng L."/>
        </authorList>
    </citation>
    <scope>NUCLEOTIDE SEQUENCE [LARGE SCALE GENOMIC DNA]</scope>
    <source>
        <strain evidence="3 4">NIT-SL11</strain>
    </source>
</reference>
<protein>
    <recommendedName>
        <fullName evidence="5">Holin</fullName>
    </recommendedName>
</protein>
<accession>A0ABM8EHW4</accession>
<sequence>MKARVAGFLAAYLGSVASAFAASGAREDNSGVFVWIFLGFCALIVVAQLVPAVLTMFGMAKGVAEGLKEKAEAKATNHK</sequence>
<keyword evidence="4" id="KW-1185">Reference proteome</keyword>